<dbReference type="AlphaFoldDB" id="A0A9W6MTF0"/>
<dbReference type="Proteomes" id="UP000758856">
    <property type="component" value="Unassembled WGS sequence"/>
</dbReference>
<dbReference type="EMBL" id="JAFBCY010000003">
    <property type="protein sequence ID" value="MBM7852832.1"/>
    <property type="molecule type" value="Genomic_DNA"/>
</dbReference>
<dbReference type="PANTHER" id="PTHR43584:SF8">
    <property type="entry name" value="N-ACETYLMURAMATE ALPHA-1-PHOSPHATE URIDYLYLTRANSFERASE"/>
    <property type="match status" value="1"/>
</dbReference>
<dbReference type="Proteomes" id="UP001143400">
    <property type="component" value="Unassembled WGS sequence"/>
</dbReference>
<evidence type="ECO:0000313" key="6">
    <source>
        <dbReference type="EMBL" id="MBM7852832.1"/>
    </source>
</evidence>
<name>A0A9W6MTF0_9HYPH</name>
<dbReference type="InterPro" id="IPR029044">
    <property type="entry name" value="Nucleotide-diphossugar_trans"/>
</dbReference>
<evidence type="ECO:0000256" key="3">
    <source>
        <dbReference type="ARBA" id="ARBA00022842"/>
    </source>
</evidence>
<dbReference type="EMBL" id="BSFF01000003">
    <property type="protein sequence ID" value="GLK57041.1"/>
    <property type="molecule type" value="Genomic_DNA"/>
</dbReference>
<dbReference type="PANTHER" id="PTHR43584">
    <property type="entry name" value="NUCLEOTIDYL TRANSFERASE"/>
    <property type="match status" value="1"/>
</dbReference>
<organism evidence="5 8">
    <name type="scientific">Methylopila capsulata</name>
    <dbReference type="NCBI Taxonomy" id="61654"/>
    <lineage>
        <taxon>Bacteria</taxon>
        <taxon>Pseudomonadati</taxon>
        <taxon>Pseudomonadota</taxon>
        <taxon>Alphaproteobacteria</taxon>
        <taxon>Hyphomicrobiales</taxon>
        <taxon>Methylopilaceae</taxon>
        <taxon>Methylopila</taxon>
    </lineage>
</organism>
<evidence type="ECO:0000259" key="4">
    <source>
        <dbReference type="Pfam" id="PF12804"/>
    </source>
</evidence>
<dbReference type="InterPro" id="IPR025877">
    <property type="entry name" value="MobA-like_NTP_Trfase"/>
</dbReference>
<evidence type="ECO:0000313" key="7">
    <source>
        <dbReference type="Proteomes" id="UP000758856"/>
    </source>
</evidence>
<accession>A0A9W6MTF0</accession>
<dbReference type="SUPFAM" id="SSF53448">
    <property type="entry name" value="Nucleotide-diphospho-sugar transferases"/>
    <property type="match status" value="1"/>
</dbReference>
<dbReference type="Gene3D" id="3.90.550.10">
    <property type="entry name" value="Spore Coat Polysaccharide Biosynthesis Protein SpsA, Chain A"/>
    <property type="match status" value="1"/>
</dbReference>
<keyword evidence="2 5" id="KW-0548">Nucleotidyltransferase</keyword>
<evidence type="ECO:0000313" key="8">
    <source>
        <dbReference type="Proteomes" id="UP001143400"/>
    </source>
</evidence>
<reference evidence="5" key="3">
    <citation type="submission" date="2023-01" db="EMBL/GenBank/DDBJ databases">
        <authorList>
            <person name="Sun Q."/>
            <person name="Evtushenko L."/>
        </authorList>
    </citation>
    <scope>NUCLEOTIDE SEQUENCE</scope>
    <source>
        <strain evidence="5">VKM B-1606</strain>
    </source>
</reference>
<feature type="domain" description="MobA-like NTP transferase" evidence="4">
    <location>
        <begin position="8"/>
        <end position="139"/>
    </location>
</feature>
<evidence type="ECO:0000256" key="2">
    <source>
        <dbReference type="ARBA" id="ARBA00022695"/>
    </source>
</evidence>
<gene>
    <name evidence="5" type="primary">galF</name>
    <name evidence="5" type="ORF">GCM10008170_30600</name>
    <name evidence="6" type="ORF">JOD31_003074</name>
</gene>
<comment type="caution">
    <text evidence="5">The sequence shown here is derived from an EMBL/GenBank/DDBJ whole genome shotgun (WGS) entry which is preliminary data.</text>
</comment>
<dbReference type="GO" id="GO:0016779">
    <property type="term" value="F:nucleotidyltransferase activity"/>
    <property type="evidence" value="ECO:0007669"/>
    <property type="project" value="UniProtKB-KW"/>
</dbReference>
<dbReference type="InterPro" id="IPR050065">
    <property type="entry name" value="GlmU-like"/>
</dbReference>
<proteinExistence type="predicted"/>
<dbReference type="EC" id="2.7.7.-" evidence="6"/>
<evidence type="ECO:0000256" key="1">
    <source>
        <dbReference type="ARBA" id="ARBA00022679"/>
    </source>
</evidence>
<evidence type="ECO:0000313" key="5">
    <source>
        <dbReference type="EMBL" id="GLK57041.1"/>
    </source>
</evidence>
<dbReference type="Pfam" id="PF12804">
    <property type="entry name" value="NTP_transf_3"/>
    <property type="match status" value="1"/>
</dbReference>
<reference evidence="5" key="1">
    <citation type="journal article" date="2014" name="Int. J. Syst. Evol. Microbiol.">
        <title>Complete genome sequence of Corynebacterium casei LMG S-19264T (=DSM 44701T), isolated from a smear-ripened cheese.</title>
        <authorList>
            <consortium name="US DOE Joint Genome Institute (JGI-PGF)"/>
            <person name="Walter F."/>
            <person name="Albersmeier A."/>
            <person name="Kalinowski J."/>
            <person name="Ruckert C."/>
        </authorList>
    </citation>
    <scope>NUCLEOTIDE SEQUENCE</scope>
    <source>
        <strain evidence="5">VKM B-1606</strain>
    </source>
</reference>
<keyword evidence="3" id="KW-0460">Magnesium</keyword>
<protein>
    <submittedName>
        <fullName evidence="5">Mannose-1-phosphate guanylyltransferase</fullName>
    </submittedName>
    <submittedName>
        <fullName evidence="6">MurNAc alpha-1-phosphate uridylyltransferase</fullName>
        <ecNumber evidence="6">2.7.7.-</ecNumber>
    </submittedName>
</protein>
<keyword evidence="1 6" id="KW-0808">Transferase</keyword>
<sequence length="240" mass="25464">MSAAITDAMVLAAGLGTRMKPITETKPKPLVEVGGATLVDHVLDRLADGGVARAVVNVHHHADQMERHLAARTTPAIVISDERDRLMDSGGGVARALPLLTGDAVFIANADTFWIDGARSNVARMAEAWDPSRMDALLMVAALTASVGFDGAGDFAFAADGRLTRRAENQVTPFAYAGLAVMPRAAFEAAGDAPFSLNRLWNDAIERERLFGLRLDGLWLHVGTPEAIVEADRAIALSAV</sequence>
<dbReference type="CDD" id="cd06422">
    <property type="entry name" value="NTP_transferase_like_1"/>
    <property type="match status" value="1"/>
</dbReference>
<reference evidence="6 7" key="2">
    <citation type="submission" date="2021-01" db="EMBL/GenBank/DDBJ databases">
        <title>Genomic Encyclopedia of Type Strains, Phase IV (KMG-IV): sequencing the most valuable type-strain genomes for metagenomic binning, comparative biology and taxonomic classification.</title>
        <authorList>
            <person name="Goeker M."/>
        </authorList>
    </citation>
    <scope>NUCLEOTIDE SEQUENCE [LARGE SCALE GENOMIC DNA]</scope>
    <source>
        <strain evidence="6 7">DSM 6130</strain>
    </source>
</reference>
<keyword evidence="7" id="KW-1185">Reference proteome</keyword>